<evidence type="ECO:0000256" key="1">
    <source>
        <dbReference type="ARBA" id="ARBA00022692"/>
    </source>
</evidence>
<dbReference type="InterPro" id="IPR036259">
    <property type="entry name" value="MFS_trans_sf"/>
</dbReference>
<accession>A0A9X8HK20</accession>
<dbReference type="PROSITE" id="PS50850">
    <property type="entry name" value="MFS"/>
    <property type="match status" value="1"/>
</dbReference>
<dbReference type="GO" id="GO:0022857">
    <property type="term" value="F:transmembrane transporter activity"/>
    <property type="evidence" value="ECO:0007669"/>
    <property type="project" value="InterPro"/>
</dbReference>
<feature type="transmembrane region" description="Helical" evidence="4">
    <location>
        <begin position="344"/>
        <end position="364"/>
    </location>
</feature>
<evidence type="ECO:0000313" key="7">
    <source>
        <dbReference type="Proteomes" id="UP000269115"/>
    </source>
</evidence>
<evidence type="ECO:0000259" key="5">
    <source>
        <dbReference type="PROSITE" id="PS50850"/>
    </source>
</evidence>
<feature type="transmembrane region" description="Helical" evidence="4">
    <location>
        <begin position="135"/>
        <end position="153"/>
    </location>
</feature>
<feature type="transmembrane region" description="Helical" evidence="4">
    <location>
        <begin position="370"/>
        <end position="388"/>
    </location>
</feature>
<keyword evidence="3 4" id="KW-0472">Membrane</keyword>
<feature type="transmembrane region" description="Helical" evidence="4">
    <location>
        <begin position="75"/>
        <end position="96"/>
    </location>
</feature>
<feature type="transmembrane region" description="Helical" evidence="4">
    <location>
        <begin position="277"/>
        <end position="295"/>
    </location>
</feature>
<dbReference type="PANTHER" id="PTHR23534:SF1">
    <property type="entry name" value="MAJOR FACILITATOR SUPERFAMILY PROTEIN"/>
    <property type="match status" value="1"/>
</dbReference>
<gene>
    <name evidence="6" type="ORF">EDF85_3498</name>
</gene>
<dbReference type="Pfam" id="PF07690">
    <property type="entry name" value="MFS_1"/>
    <property type="match status" value="1"/>
</dbReference>
<dbReference type="AlphaFoldDB" id="A0A9X8HK20"/>
<organism evidence="6 7">
    <name type="scientific">Pseudomonas putida</name>
    <name type="common">Arthrobacter siderocapsulatus</name>
    <dbReference type="NCBI Taxonomy" id="303"/>
    <lineage>
        <taxon>Bacteria</taxon>
        <taxon>Pseudomonadati</taxon>
        <taxon>Pseudomonadota</taxon>
        <taxon>Gammaproteobacteria</taxon>
        <taxon>Pseudomonadales</taxon>
        <taxon>Pseudomonadaceae</taxon>
        <taxon>Pseudomonas</taxon>
    </lineage>
</organism>
<comment type="caution">
    <text evidence="6">The sequence shown here is derived from an EMBL/GenBank/DDBJ whole genome shotgun (WGS) entry which is preliminary data.</text>
</comment>
<evidence type="ECO:0000256" key="3">
    <source>
        <dbReference type="ARBA" id="ARBA00023136"/>
    </source>
</evidence>
<dbReference type="SUPFAM" id="SSF103473">
    <property type="entry name" value="MFS general substrate transporter"/>
    <property type="match status" value="1"/>
</dbReference>
<sequence>MKKTHMHRQVGILASAQALFQTVSVLVMTIGALAGAQLTHRADMATLPIASMFLGTALAMFPASSFMANAGRRAGFVLGAALGVTGGMVAAAGIWFGSLALLALGTFLVGTYQAFAQFYRFAASEVADESLRPKAISLVLAGGIVAALLGPALARFGGQWIGPQYFGSFVLLTVVAVLGLGVLLFLDMPATEPPAAGLDKGRPWARIVLQPTYLVALFGAVTGYGVMILAMTATPLAMLHHHHPLATAATVIQLHVMGMFLPSFFTGALISRLGAAWVMLLGVMLLALHVLTTWSGTGFNAFASALVLLGVGWNFLFIGGTALLTTTYSPAEKSRAQATNDMAIFAVGLTCSFGAGGLLDVFGWQVLNALLLPWLGLAGLMIVWRLVAENRTRTLPQG</sequence>
<dbReference type="EMBL" id="RJUR01000014">
    <property type="protein sequence ID" value="ROQ49184.1"/>
    <property type="molecule type" value="Genomic_DNA"/>
</dbReference>
<feature type="transmembrane region" description="Helical" evidence="4">
    <location>
        <begin position="12"/>
        <end position="33"/>
    </location>
</feature>
<dbReference type="Proteomes" id="UP000269115">
    <property type="component" value="Unassembled WGS sequence"/>
</dbReference>
<feature type="transmembrane region" description="Helical" evidence="4">
    <location>
        <begin position="45"/>
        <end position="63"/>
    </location>
</feature>
<dbReference type="PANTHER" id="PTHR23534">
    <property type="entry name" value="MFS PERMEASE"/>
    <property type="match status" value="1"/>
</dbReference>
<reference evidence="6 7" key="1">
    <citation type="submission" date="2018-11" db="EMBL/GenBank/DDBJ databases">
        <title>Genomic analyses of the natural microbiome of Caenorhabditis elegans.</title>
        <authorList>
            <person name="Samuel B."/>
        </authorList>
    </citation>
    <scope>NUCLEOTIDE SEQUENCE [LARGE SCALE GENOMIC DNA]</scope>
    <source>
        <strain evidence="6 7">BIGb0473</strain>
    </source>
</reference>
<dbReference type="Gene3D" id="1.20.1250.20">
    <property type="entry name" value="MFS general substrate transporter like domains"/>
    <property type="match status" value="1"/>
</dbReference>
<dbReference type="InterPro" id="IPR020846">
    <property type="entry name" value="MFS_dom"/>
</dbReference>
<feature type="domain" description="Major facilitator superfamily (MFS) profile" evidence="5">
    <location>
        <begin position="211"/>
        <end position="398"/>
    </location>
</feature>
<evidence type="ECO:0000256" key="4">
    <source>
        <dbReference type="SAM" id="Phobius"/>
    </source>
</evidence>
<feature type="transmembrane region" description="Helical" evidence="4">
    <location>
        <begin position="102"/>
        <end position="123"/>
    </location>
</feature>
<keyword evidence="2 4" id="KW-1133">Transmembrane helix</keyword>
<evidence type="ECO:0000256" key="2">
    <source>
        <dbReference type="ARBA" id="ARBA00022989"/>
    </source>
</evidence>
<feature type="transmembrane region" description="Helical" evidence="4">
    <location>
        <begin position="301"/>
        <end position="324"/>
    </location>
</feature>
<feature type="transmembrane region" description="Helical" evidence="4">
    <location>
        <begin position="245"/>
        <end position="265"/>
    </location>
</feature>
<feature type="transmembrane region" description="Helical" evidence="4">
    <location>
        <begin position="207"/>
        <end position="233"/>
    </location>
</feature>
<keyword evidence="1 4" id="KW-0812">Transmembrane</keyword>
<proteinExistence type="predicted"/>
<protein>
    <submittedName>
        <fullName evidence="6">MFS family arabinose efflux permease</fullName>
    </submittedName>
</protein>
<evidence type="ECO:0000313" key="6">
    <source>
        <dbReference type="EMBL" id="ROQ49184.1"/>
    </source>
</evidence>
<feature type="transmembrane region" description="Helical" evidence="4">
    <location>
        <begin position="165"/>
        <end position="186"/>
    </location>
</feature>
<name>A0A9X8HK20_PSEPU</name>
<dbReference type="InterPro" id="IPR011701">
    <property type="entry name" value="MFS"/>
</dbReference>